<reference evidence="2" key="1">
    <citation type="submission" date="2006-02" db="EMBL/GenBank/DDBJ databases">
        <title>Complete sequence of plasmid 1 of Rhodoferax ferrireducens DSM 15236.</title>
        <authorList>
            <person name="Copeland A."/>
            <person name="Lucas S."/>
            <person name="Lapidus A."/>
            <person name="Barry K."/>
            <person name="Detter J.C."/>
            <person name="Glavina del Rio T."/>
            <person name="Hammon N."/>
            <person name="Israni S."/>
            <person name="Pitluck S."/>
            <person name="Brettin T."/>
            <person name="Bruce D."/>
            <person name="Han C."/>
            <person name="Tapia R."/>
            <person name="Gilna P."/>
            <person name="Kiss H."/>
            <person name="Schmutz J."/>
            <person name="Larimer F."/>
            <person name="Land M."/>
            <person name="Kyrpides N."/>
            <person name="Ivanova N."/>
            <person name="Richardson P."/>
        </authorList>
    </citation>
    <scope>NUCLEOTIDE SEQUENCE [LARGE SCALE GENOMIC DNA]</scope>
    <source>
        <strain evidence="2">ATCC BAA-621 / DSM 15236 / T118</strain>
        <plasmid evidence="2">Plasmid pDSM15236</plasmid>
    </source>
</reference>
<dbReference type="Proteomes" id="UP000008332">
    <property type="component" value="Plasmid unnamed1"/>
</dbReference>
<dbReference type="KEGG" id="rfr:Rfer_4461"/>
<proteinExistence type="predicted"/>
<dbReference type="RefSeq" id="WP_011458592.1">
    <property type="nucleotide sequence ID" value="NC_007901.1"/>
</dbReference>
<accession>Q21PZ8</accession>
<sequence length="97" mass="10596">MNSTPLGNIENNPANARASAAVNIVRLDGRVSQVIDGRMRLKAAIEVLGKADVIDPETGASFSVSLRDGKYVEVEGVKSSAKTDNKPFYRQFLKQRF</sequence>
<keyword evidence="2" id="KW-1185">Reference proteome</keyword>
<keyword evidence="1" id="KW-0614">Plasmid</keyword>
<dbReference type="AlphaFoldDB" id="Q21PZ8"/>
<dbReference type="EMBL" id="CP000268">
    <property type="protein sequence ID" value="ABD72147.1"/>
    <property type="molecule type" value="Genomic_DNA"/>
</dbReference>
<geneLocation type="plasmid" evidence="2">
    <name>pDSM15236</name>
</geneLocation>
<name>Q21PZ8_ALBFT</name>
<gene>
    <name evidence="1" type="ordered locus">Rfer_4461</name>
</gene>
<protein>
    <submittedName>
        <fullName evidence="1">Uncharacterized protein</fullName>
    </submittedName>
</protein>
<organism evidence="1 2">
    <name type="scientific">Albidiferax ferrireducens (strain ATCC BAA-621 / DSM 15236 / T118)</name>
    <name type="common">Rhodoferax ferrireducens</name>
    <dbReference type="NCBI Taxonomy" id="338969"/>
    <lineage>
        <taxon>Bacteria</taxon>
        <taxon>Pseudomonadati</taxon>
        <taxon>Pseudomonadota</taxon>
        <taxon>Betaproteobacteria</taxon>
        <taxon>Burkholderiales</taxon>
        <taxon>Comamonadaceae</taxon>
        <taxon>Rhodoferax</taxon>
    </lineage>
</organism>
<evidence type="ECO:0000313" key="1">
    <source>
        <dbReference type="EMBL" id="ABD72147.1"/>
    </source>
</evidence>
<dbReference type="HOGENOM" id="CLU_2344755_0_0_4"/>
<evidence type="ECO:0000313" key="2">
    <source>
        <dbReference type="Proteomes" id="UP000008332"/>
    </source>
</evidence>